<dbReference type="GO" id="GO:0008360">
    <property type="term" value="P:regulation of cell shape"/>
    <property type="evidence" value="ECO:0007669"/>
    <property type="project" value="UniProtKB-KW"/>
</dbReference>
<feature type="active site" description="Proton acceptor" evidence="8">
    <location>
        <position position="65"/>
    </location>
</feature>
<dbReference type="InterPro" id="IPR037167">
    <property type="entry name" value="Peptidase_S11_C_sf"/>
</dbReference>
<dbReference type="EMBL" id="FWFD01000016">
    <property type="protein sequence ID" value="SLM86956.1"/>
    <property type="molecule type" value="Genomic_DNA"/>
</dbReference>
<evidence type="ECO:0000256" key="11">
    <source>
        <dbReference type="SAM" id="SignalP"/>
    </source>
</evidence>
<feature type="active site" evidence="8">
    <location>
        <position position="126"/>
    </location>
</feature>
<dbReference type="RefSeq" id="WP_086952585.1">
    <property type="nucleotide sequence ID" value="NZ_FWFD01000016.1"/>
</dbReference>
<proteinExistence type="inferred from homology"/>
<evidence type="ECO:0000256" key="2">
    <source>
        <dbReference type="ARBA" id="ARBA00007164"/>
    </source>
</evidence>
<dbReference type="InterPro" id="IPR018044">
    <property type="entry name" value="Peptidase_S11"/>
</dbReference>
<dbReference type="OrthoDB" id="9791132at2"/>
<feature type="binding site" evidence="9">
    <location>
        <position position="252"/>
    </location>
    <ligand>
        <name>substrate</name>
    </ligand>
</feature>
<organism evidence="13 14">
    <name type="scientific">Vagococcus fluvialis bH819</name>
    <dbReference type="NCBI Taxonomy" id="1255619"/>
    <lineage>
        <taxon>Bacteria</taxon>
        <taxon>Bacillati</taxon>
        <taxon>Bacillota</taxon>
        <taxon>Bacilli</taxon>
        <taxon>Lactobacillales</taxon>
        <taxon>Enterococcaceae</taxon>
        <taxon>Vagococcus</taxon>
    </lineage>
</organism>
<reference evidence="14" key="1">
    <citation type="submission" date="2017-02" db="EMBL/GenBank/DDBJ databases">
        <authorList>
            <person name="Dridi B."/>
        </authorList>
    </citation>
    <scope>NUCLEOTIDE SEQUENCE [LARGE SCALE GENOMIC DNA]</scope>
    <source>
        <strain evidence="14">bH819</strain>
    </source>
</reference>
<keyword evidence="13" id="KW-0645">Protease</keyword>
<sequence length="425" mass="47645">MKQRKWHFKILLVIFIFISLPSQVSASNDDFYVSANAALAVDYDTGKILYNQNGDEPLGIASMTKLITAYIVFDEVDKGNISWDDTIKISDNLKKMSKNPDLSNIPIEDKHIYTVEDALYGSLISSANSLTSALAEHISGTELKFVDRMYDQLKTWGINDATLVTASGLGNEDMGKNIYPGSKKEDENMMSARSIVIVGQHLIADFPEVLEITSLPSATILENSTKDGIVIWNSNGMLEGFDYYTEGVDGLKTGTTPLAGDCFIGTATRNEHRIITVVMGVEDGFNRFDETAKLMDYIYTNWSYEVIKKKGDPANTPTIDVHHGKKSKANIVLTEDLAVWTNKENKDIKLFFKPTKKQLTRKEKVAAPEESGYIVGKEYGYNTKDNLGYLRNEDEKLDVVDVVLKETIQKENVFMQIWHLVVKKS</sequence>
<evidence type="ECO:0000256" key="3">
    <source>
        <dbReference type="ARBA" id="ARBA00022729"/>
    </source>
</evidence>
<evidence type="ECO:0000313" key="14">
    <source>
        <dbReference type="Proteomes" id="UP000195918"/>
    </source>
</evidence>
<keyword evidence="6" id="KW-0573">Peptidoglycan synthesis</keyword>
<evidence type="ECO:0000256" key="9">
    <source>
        <dbReference type="PIRSR" id="PIRSR618044-2"/>
    </source>
</evidence>
<keyword evidence="5" id="KW-0133">Cell shape</keyword>
<dbReference type="SUPFAM" id="SSF56601">
    <property type="entry name" value="beta-lactamase/transpeptidase-like"/>
    <property type="match status" value="1"/>
</dbReference>
<dbReference type="EC" id="3.4.16.4" evidence="13"/>
<dbReference type="SUPFAM" id="SSF69189">
    <property type="entry name" value="Penicillin-binding protein associated domain"/>
    <property type="match status" value="1"/>
</dbReference>
<evidence type="ECO:0000256" key="4">
    <source>
        <dbReference type="ARBA" id="ARBA00022801"/>
    </source>
</evidence>
<keyword evidence="13" id="KW-0121">Carboxypeptidase</keyword>
<feature type="active site" description="Acyl-ester intermediate" evidence="8">
    <location>
        <position position="62"/>
    </location>
</feature>
<feature type="domain" description="Peptidase S11 D-alanyl-D-alanine carboxypeptidase A N-terminal" evidence="12">
    <location>
        <begin position="28"/>
        <end position="281"/>
    </location>
</feature>
<keyword evidence="4 13" id="KW-0378">Hydrolase</keyword>
<comment type="function">
    <text evidence="1">Removes C-terminal D-alanyl residues from sugar-peptide cell wall precursors.</text>
</comment>
<dbReference type="AlphaFoldDB" id="A0A1X6WTL5"/>
<evidence type="ECO:0000256" key="6">
    <source>
        <dbReference type="ARBA" id="ARBA00022984"/>
    </source>
</evidence>
<name>A0A1X6WTL5_9ENTE</name>
<comment type="similarity">
    <text evidence="2 10">Belongs to the peptidase S11 family.</text>
</comment>
<evidence type="ECO:0000256" key="7">
    <source>
        <dbReference type="ARBA" id="ARBA00023316"/>
    </source>
</evidence>
<dbReference type="InterPro" id="IPR001967">
    <property type="entry name" value="Peptidase_S11_N"/>
</dbReference>
<dbReference type="GO" id="GO:0009252">
    <property type="term" value="P:peptidoglycan biosynthetic process"/>
    <property type="evidence" value="ECO:0007669"/>
    <property type="project" value="UniProtKB-KW"/>
</dbReference>
<feature type="chain" id="PRO_5012259406" evidence="11">
    <location>
        <begin position="27"/>
        <end position="425"/>
    </location>
</feature>
<evidence type="ECO:0000313" key="13">
    <source>
        <dbReference type="EMBL" id="SLM86956.1"/>
    </source>
</evidence>
<evidence type="ECO:0000256" key="10">
    <source>
        <dbReference type="RuleBase" id="RU004016"/>
    </source>
</evidence>
<gene>
    <name evidence="13" type="ORF">FM121_12740</name>
</gene>
<dbReference type="GO" id="GO:0006508">
    <property type="term" value="P:proteolysis"/>
    <property type="evidence" value="ECO:0007669"/>
    <property type="project" value="InterPro"/>
</dbReference>
<dbReference type="PANTHER" id="PTHR21581:SF11">
    <property type="entry name" value="D-ALANYL-D-ALANINE CARBOXYPEPTIDASE DACA"/>
    <property type="match status" value="1"/>
</dbReference>
<dbReference type="GO" id="GO:0009002">
    <property type="term" value="F:serine-type D-Ala-D-Ala carboxypeptidase activity"/>
    <property type="evidence" value="ECO:0007669"/>
    <property type="project" value="UniProtKB-EC"/>
</dbReference>
<dbReference type="PANTHER" id="PTHR21581">
    <property type="entry name" value="D-ALANYL-D-ALANINE CARBOXYPEPTIDASE"/>
    <property type="match status" value="1"/>
</dbReference>
<protein>
    <submittedName>
        <fullName evidence="13">D-alanyl-D-alanine carboxypeptidase</fullName>
        <ecNumber evidence="13">3.4.16.4</ecNumber>
    </submittedName>
</protein>
<dbReference type="InterPro" id="IPR012338">
    <property type="entry name" value="Beta-lactam/transpept-like"/>
</dbReference>
<accession>A0A1X6WTL5</accession>
<dbReference type="Gene3D" id="2.60.410.10">
    <property type="entry name" value="D-Ala-D-Ala carboxypeptidase, C-terminal domain"/>
    <property type="match status" value="1"/>
</dbReference>
<dbReference type="Gene3D" id="3.40.710.10">
    <property type="entry name" value="DD-peptidase/beta-lactamase superfamily"/>
    <property type="match status" value="1"/>
</dbReference>
<keyword evidence="7" id="KW-0961">Cell wall biogenesis/degradation</keyword>
<evidence type="ECO:0000256" key="1">
    <source>
        <dbReference type="ARBA" id="ARBA00003217"/>
    </source>
</evidence>
<evidence type="ECO:0000256" key="5">
    <source>
        <dbReference type="ARBA" id="ARBA00022960"/>
    </source>
</evidence>
<dbReference type="GO" id="GO:0071555">
    <property type="term" value="P:cell wall organization"/>
    <property type="evidence" value="ECO:0007669"/>
    <property type="project" value="UniProtKB-KW"/>
</dbReference>
<dbReference type="PRINTS" id="PR00725">
    <property type="entry name" value="DADACBPTASE1"/>
</dbReference>
<feature type="signal peptide" evidence="11">
    <location>
        <begin position="1"/>
        <end position="26"/>
    </location>
</feature>
<keyword evidence="14" id="KW-1185">Reference proteome</keyword>
<evidence type="ECO:0000259" key="12">
    <source>
        <dbReference type="Pfam" id="PF00768"/>
    </source>
</evidence>
<keyword evidence="3 11" id="KW-0732">Signal</keyword>
<dbReference type="Proteomes" id="UP000195918">
    <property type="component" value="Unassembled WGS sequence"/>
</dbReference>
<dbReference type="Pfam" id="PF00768">
    <property type="entry name" value="Peptidase_S11"/>
    <property type="match status" value="1"/>
</dbReference>
<dbReference type="InterPro" id="IPR015956">
    <property type="entry name" value="Peniciliin-bd_prot_C_sf"/>
</dbReference>
<evidence type="ECO:0000256" key="8">
    <source>
        <dbReference type="PIRSR" id="PIRSR618044-1"/>
    </source>
</evidence>